<organism evidence="8 9">
    <name type="scientific">Candidatus Wildermuthbacteria bacterium RIFCSPHIGHO2_02_FULL_47_12</name>
    <dbReference type="NCBI Taxonomy" id="1802451"/>
    <lineage>
        <taxon>Bacteria</taxon>
        <taxon>Candidatus Wildermuthiibacteriota</taxon>
    </lineage>
</organism>
<dbReference type="AlphaFoldDB" id="A0A1G2R367"/>
<dbReference type="GO" id="GO:0004252">
    <property type="term" value="F:serine-type endopeptidase activity"/>
    <property type="evidence" value="ECO:0007669"/>
    <property type="project" value="InterPro"/>
</dbReference>
<dbReference type="InterPro" id="IPR019533">
    <property type="entry name" value="Peptidase_S26"/>
</dbReference>
<evidence type="ECO:0000256" key="4">
    <source>
        <dbReference type="ARBA" id="ARBA00022801"/>
    </source>
</evidence>
<dbReference type="InterPro" id="IPR019757">
    <property type="entry name" value="Pept_S26A_signal_pept_1_Lys-AS"/>
</dbReference>
<evidence type="ECO:0000313" key="9">
    <source>
        <dbReference type="Proteomes" id="UP000176901"/>
    </source>
</evidence>
<proteinExistence type="inferred from homology"/>
<comment type="catalytic activity">
    <reaction evidence="1 6">
        <text>Cleavage of hydrophobic, N-terminal signal or leader sequences from secreted and periplasmic proteins.</text>
        <dbReference type="EC" id="3.4.21.89"/>
    </reaction>
</comment>
<dbReference type="PRINTS" id="PR00727">
    <property type="entry name" value="LEADERPTASE"/>
</dbReference>
<dbReference type="Pfam" id="PF10502">
    <property type="entry name" value="Peptidase_S26"/>
    <property type="match status" value="1"/>
</dbReference>
<dbReference type="Proteomes" id="UP000176901">
    <property type="component" value="Unassembled WGS sequence"/>
</dbReference>
<comment type="similarity">
    <text evidence="2 6">Belongs to the peptidase S26 family.</text>
</comment>
<evidence type="ECO:0000259" key="7">
    <source>
        <dbReference type="Pfam" id="PF10502"/>
    </source>
</evidence>
<dbReference type="PANTHER" id="PTHR43390">
    <property type="entry name" value="SIGNAL PEPTIDASE I"/>
    <property type="match status" value="1"/>
</dbReference>
<feature type="active site" evidence="5">
    <location>
        <position position="75"/>
    </location>
</feature>
<gene>
    <name evidence="8" type="ORF">A3C82_00195</name>
</gene>
<feature type="active site" evidence="5">
    <location>
        <position position="32"/>
    </location>
</feature>
<evidence type="ECO:0000256" key="6">
    <source>
        <dbReference type="RuleBase" id="RU362042"/>
    </source>
</evidence>
<dbReference type="Gene3D" id="2.10.109.10">
    <property type="entry name" value="Umud Fragment, subunit A"/>
    <property type="match status" value="1"/>
</dbReference>
<accession>A0A1G2R367</accession>
<sequence length="174" mass="19716">MWELAKIGVVAALIVVPLRMYVFQPFLVKGDSMVPNFHNGDYLIVDELSYRFQEPVRGDVIVLKFPYDPSQRFIKRIVGLPGETIEIKDGKVVIYSADTKDASVLDETEYLGSLRTPGSVKVELKEGEYFMLGDNRDFSSDSRSWGPLAAQYIVGRMLWKVFSLDALEELVNTQ</sequence>
<dbReference type="InterPro" id="IPR019758">
    <property type="entry name" value="Pept_S26A_signal_pept_1_CS"/>
</dbReference>
<keyword evidence="4 6" id="KW-0378">Hydrolase</keyword>
<keyword evidence="6" id="KW-0645">Protease</keyword>
<dbReference type="InterPro" id="IPR036286">
    <property type="entry name" value="LexA/Signal_pep-like_sf"/>
</dbReference>
<dbReference type="GO" id="GO:0016020">
    <property type="term" value="C:membrane"/>
    <property type="evidence" value="ECO:0007669"/>
    <property type="project" value="UniProtKB-SubCell"/>
</dbReference>
<evidence type="ECO:0000256" key="2">
    <source>
        <dbReference type="ARBA" id="ARBA00009370"/>
    </source>
</evidence>
<dbReference type="PROSITE" id="PS00761">
    <property type="entry name" value="SPASE_I_3"/>
    <property type="match status" value="1"/>
</dbReference>
<dbReference type="GO" id="GO:0009003">
    <property type="term" value="F:signal peptidase activity"/>
    <property type="evidence" value="ECO:0007669"/>
    <property type="project" value="UniProtKB-EC"/>
</dbReference>
<dbReference type="STRING" id="1802451.A3C82_00195"/>
<dbReference type="EMBL" id="MHTW01000015">
    <property type="protein sequence ID" value="OHA67290.1"/>
    <property type="molecule type" value="Genomic_DNA"/>
</dbReference>
<evidence type="ECO:0000256" key="3">
    <source>
        <dbReference type="ARBA" id="ARBA00013208"/>
    </source>
</evidence>
<evidence type="ECO:0000256" key="5">
    <source>
        <dbReference type="PIRSR" id="PIRSR600223-1"/>
    </source>
</evidence>
<feature type="domain" description="Peptidase S26" evidence="7">
    <location>
        <begin position="2"/>
        <end position="159"/>
    </location>
</feature>
<protein>
    <recommendedName>
        <fullName evidence="3 6">Signal peptidase I</fullName>
        <ecNumber evidence="3 6">3.4.21.89</ecNumber>
    </recommendedName>
</protein>
<dbReference type="PANTHER" id="PTHR43390:SF1">
    <property type="entry name" value="CHLOROPLAST PROCESSING PEPTIDASE"/>
    <property type="match status" value="1"/>
</dbReference>
<dbReference type="NCBIfam" id="TIGR02227">
    <property type="entry name" value="sigpep_I_bact"/>
    <property type="match status" value="1"/>
</dbReference>
<dbReference type="EC" id="3.4.21.89" evidence="3 6"/>
<dbReference type="SUPFAM" id="SSF51306">
    <property type="entry name" value="LexA/Signal peptidase"/>
    <property type="match status" value="1"/>
</dbReference>
<evidence type="ECO:0000313" key="8">
    <source>
        <dbReference type="EMBL" id="OHA67290.1"/>
    </source>
</evidence>
<comment type="caution">
    <text evidence="8">The sequence shown here is derived from an EMBL/GenBank/DDBJ whole genome shotgun (WGS) entry which is preliminary data.</text>
</comment>
<dbReference type="PROSITE" id="PS00760">
    <property type="entry name" value="SPASE_I_2"/>
    <property type="match status" value="1"/>
</dbReference>
<dbReference type="InterPro" id="IPR000223">
    <property type="entry name" value="Pept_S26A_signal_pept_1"/>
</dbReference>
<name>A0A1G2R367_9BACT</name>
<dbReference type="GO" id="GO:0006465">
    <property type="term" value="P:signal peptide processing"/>
    <property type="evidence" value="ECO:0007669"/>
    <property type="project" value="InterPro"/>
</dbReference>
<comment type="subcellular location">
    <subcellularLocation>
        <location evidence="6">Membrane</location>
        <topology evidence="6">Single-pass type II membrane protein</topology>
    </subcellularLocation>
</comment>
<evidence type="ECO:0000256" key="1">
    <source>
        <dbReference type="ARBA" id="ARBA00000677"/>
    </source>
</evidence>
<reference evidence="8 9" key="1">
    <citation type="journal article" date="2016" name="Nat. Commun.">
        <title>Thousands of microbial genomes shed light on interconnected biogeochemical processes in an aquifer system.</title>
        <authorList>
            <person name="Anantharaman K."/>
            <person name="Brown C.T."/>
            <person name="Hug L.A."/>
            <person name="Sharon I."/>
            <person name="Castelle C.J."/>
            <person name="Probst A.J."/>
            <person name="Thomas B.C."/>
            <person name="Singh A."/>
            <person name="Wilkins M.J."/>
            <person name="Karaoz U."/>
            <person name="Brodie E.L."/>
            <person name="Williams K.H."/>
            <person name="Hubbard S.S."/>
            <person name="Banfield J.F."/>
        </authorList>
    </citation>
    <scope>NUCLEOTIDE SEQUENCE [LARGE SCALE GENOMIC DNA]</scope>
</reference>
<dbReference type="CDD" id="cd06530">
    <property type="entry name" value="S26_SPase_I"/>
    <property type="match status" value="1"/>
</dbReference>